<dbReference type="InParanoid" id="A0A6P8HR11"/>
<evidence type="ECO:0000256" key="2">
    <source>
        <dbReference type="SAM" id="Phobius"/>
    </source>
</evidence>
<dbReference type="GeneID" id="116292022"/>
<keyword evidence="3" id="KW-1185">Reference proteome</keyword>
<feature type="compositionally biased region" description="Basic and acidic residues" evidence="1">
    <location>
        <begin position="121"/>
        <end position="135"/>
    </location>
</feature>
<name>A0A6P8HR11_ACTTE</name>
<sequence length="184" mass="21039">MKKNNVIYLMLKIILFLLFFLDINGSNKTCDSIQKENTYTTESKTCVPAIAACVTVIVLLVILYVIQVVITRKKPNAEEIEMNERKERSKGTDKQIYENVVEMSGGATTSGRQLDDVVHEQQQDYRESLNRDKESPTTLQTSKDDGLVRNQEEMDTHIYTALANRDDPPVYQELSFKTGIKKKK</sequence>
<dbReference type="RefSeq" id="XP_031555112.1">
    <property type="nucleotide sequence ID" value="XM_031699252.1"/>
</dbReference>
<dbReference type="Proteomes" id="UP000515163">
    <property type="component" value="Unplaced"/>
</dbReference>
<protein>
    <submittedName>
        <fullName evidence="4">Uncharacterized protein LOC116292022</fullName>
    </submittedName>
</protein>
<evidence type="ECO:0000256" key="1">
    <source>
        <dbReference type="SAM" id="MobiDB-lite"/>
    </source>
</evidence>
<proteinExistence type="predicted"/>
<organism evidence="3 4">
    <name type="scientific">Actinia tenebrosa</name>
    <name type="common">Australian red waratah sea anemone</name>
    <dbReference type="NCBI Taxonomy" id="6105"/>
    <lineage>
        <taxon>Eukaryota</taxon>
        <taxon>Metazoa</taxon>
        <taxon>Cnidaria</taxon>
        <taxon>Anthozoa</taxon>
        <taxon>Hexacorallia</taxon>
        <taxon>Actiniaria</taxon>
        <taxon>Actiniidae</taxon>
        <taxon>Actinia</taxon>
    </lineage>
</organism>
<feature type="region of interest" description="Disordered" evidence="1">
    <location>
        <begin position="121"/>
        <end position="149"/>
    </location>
</feature>
<dbReference type="AlphaFoldDB" id="A0A6P8HR11"/>
<feature type="transmembrane region" description="Helical" evidence="2">
    <location>
        <begin position="46"/>
        <end position="66"/>
    </location>
</feature>
<keyword evidence="2" id="KW-1133">Transmembrane helix</keyword>
<evidence type="ECO:0000313" key="3">
    <source>
        <dbReference type="Proteomes" id="UP000515163"/>
    </source>
</evidence>
<keyword evidence="2" id="KW-0472">Membrane</keyword>
<reference evidence="4" key="1">
    <citation type="submission" date="2025-08" db="UniProtKB">
        <authorList>
            <consortium name="RefSeq"/>
        </authorList>
    </citation>
    <scope>IDENTIFICATION</scope>
    <source>
        <tissue evidence="4">Tentacle</tissue>
    </source>
</reference>
<feature type="transmembrane region" description="Helical" evidence="2">
    <location>
        <begin position="6"/>
        <end position="25"/>
    </location>
</feature>
<evidence type="ECO:0000313" key="4">
    <source>
        <dbReference type="RefSeq" id="XP_031555112.1"/>
    </source>
</evidence>
<gene>
    <name evidence="4" type="primary">LOC116292022</name>
</gene>
<dbReference type="KEGG" id="aten:116292022"/>
<accession>A0A6P8HR11</accession>
<keyword evidence="2" id="KW-0812">Transmembrane</keyword>